<evidence type="ECO:0000259" key="17">
    <source>
        <dbReference type="PROSITE" id="PS50865"/>
    </source>
</evidence>
<dbReference type="InterPro" id="IPR046341">
    <property type="entry name" value="SET_dom_sf"/>
</dbReference>
<comment type="subcellular location">
    <subcellularLocation>
        <location evidence="2">Cytoplasm</location>
    </subcellularLocation>
    <subcellularLocation>
        <location evidence="1">Nucleus</location>
    </subcellularLocation>
</comment>
<dbReference type="GO" id="GO:0032259">
    <property type="term" value="P:methylation"/>
    <property type="evidence" value="ECO:0007669"/>
    <property type="project" value="UniProtKB-KW"/>
</dbReference>
<dbReference type="PROSITE" id="PS50280">
    <property type="entry name" value="SET"/>
    <property type="match status" value="1"/>
</dbReference>
<dbReference type="PANTHER" id="PTHR46165">
    <property type="entry name" value="SET AND MYND DOMAIN-CONTAINING PROTEIN 4"/>
    <property type="match status" value="1"/>
</dbReference>
<evidence type="ECO:0000256" key="9">
    <source>
        <dbReference type="ARBA" id="ARBA00022833"/>
    </source>
</evidence>
<keyword evidence="10" id="KW-0539">Nucleus</keyword>
<proteinExistence type="predicted"/>
<comment type="catalytic activity">
    <reaction evidence="11">
        <text>L-lysyl-[protein] + S-adenosyl-L-methionine = N(6)-methyl-L-lysyl-[protein] + S-adenosyl-L-homocysteine + H(+)</text>
        <dbReference type="Rhea" id="RHEA:51736"/>
        <dbReference type="Rhea" id="RHEA-COMP:9752"/>
        <dbReference type="Rhea" id="RHEA-COMP:13053"/>
        <dbReference type="ChEBI" id="CHEBI:15378"/>
        <dbReference type="ChEBI" id="CHEBI:29969"/>
        <dbReference type="ChEBI" id="CHEBI:57856"/>
        <dbReference type="ChEBI" id="CHEBI:59789"/>
        <dbReference type="ChEBI" id="CHEBI:61929"/>
    </reaction>
</comment>
<keyword evidence="4" id="KW-0489">Methyltransferase</keyword>
<evidence type="ECO:0000256" key="14">
    <source>
        <dbReference type="ARBA" id="ARBA00093680"/>
    </source>
</evidence>
<dbReference type="PANTHER" id="PTHR46165:SF2">
    <property type="entry name" value="SET AND MYND DOMAIN-CONTAINING PROTEIN 4"/>
    <property type="match status" value="1"/>
</dbReference>
<dbReference type="Ensembl" id="ENSVKKT00000002621.1">
    <property type="protein sequence ID" value="ENSVKKP00000002546.1"/>
    <property type="gene ID" value="ENSVKKG00000002022.1"/>
</dbReference>
<evidence type="ECO:0000256" key="3">
    <source>
        <dbReference type="ARBA" id="ARBA00022490"/>
    </source>
</evidence>
<evidence type="ECO:0000256" key="13">
    <source>
        <dbReference type="ARBA" id="ARBA00093635"/>
    </source>
</evidence>
<dbReference type="InterPro" id="IPR011990">
    <property type="entry name" value="TPR-like_helical_dom_sf"/>
</dbReference>
<dbReference type="InterPro" id="IPR001214">
    <property type="entry name" value="SET_dom"/>
</dbReference>
<dbReference type="OMA" id="FDCTCPA"/>
<reference evidence="18" key="1">
    <citation type="submission" date="2025-08" db="UniProtKB">
        <authorList>
            <consortium name="Ensembl"/>
        </authorList>
    </citation>
    <scope>IDENTIFICATION</scope>
</reference>
<evidence type="ECO:0000256" key="11">
    <source>
        <dbReference type="ARBA" id="ARBA00048985"/>
    </source>
</evidence>
<dbReference type="Pfam" id="PF00856">
    <property type="entry name" value="SET"/>
    <property type="match status" value="1"/>
</dbReference>
<evidence type="ECO:0000256" key="1">
    <source>
        <dbReference type="ARBA" id="ARBA00004123"/>
    </source>
</evidence>
<feature type="domain" description="MYND-type" evidence="17">
    <location>
        <begin position="255"/>
        <end position="294"/>
    </location>
</feature>
<dbReference type="InterPro" id="IPR044421">
    <property type="entry name" value="SMYD4_SET"/>
</dbReference>
<dbReference type="PROSITE" id="PS50865">
    <property type="entry name" value="ZF_MYND_2"/>
    <property type="match status" value="1"/>
</dbReference>
<dbReference type="Gene3D" id="1.25.40.10">
    <property type="entry name" value="Tetratricopeptide repeat domain"/>
    <property type="match status" value="2"/>
</dbReference>
<evidence type="ECO:0000256" key="12">
    <source>
        <dbReference type="ARBA" id="ARBA00093423"/>
    </source>
</evidence>
<dbReference type="InterPro" id="IPR002893">
    <property type="entry name" value="Znf_MYND"/>
</dbReference>
<evidence type="ECO:0000256" key="5">
    <source>
        <dbReference type="ARBA" id="ARBA00022679"/>
    </source>
</evidence>
<reference evidence="18" key="2">
    <citation type="submission" date="2025-09" db="UniProtKB">
        <authorList>
            <consortium name="Ensembl"/>
        </authorList>
    </citation>
    <scope>IDENTIFICATION</scope>
</reference>
<dbReference type="InterPro" id="IPR052097">
    <property type="entry name" value="SET-MYND_domain_protein"/>
</dbReference>
<accession>A0A8D2IUA0</accession>
<evidence type="ECO:0000256" key="7">
    <source>
        <dbReference type="ARBA" id="ARBA00022723"/>
    </source>
</evidence>
<name>A0A8D2IUA0_VARKO</name>
<keyword evidence="3" id="KW-0963">Cytoplasm</keyword>
<evidence type="ECO:0000256" key="10">
    <source>
        <dbReference type="ARBA" id="ARBA00023242"/>
    </source>
</evidence>
<feature type="domain" description="SET" evidence="16">
    <location>
        <begin position="192"/>
        <end position="516"/>
    </location>
</feature>
<keyword evidence="8 15" id="KW-0863">Zinc-finger</keyword>
<evidence type="ECO:0000313" key="19">
    <source>
        <dbReference type="Proteomes" id="UP000694545"/>
    </source>
</evidence>
<keyword evidence="19" id="KW-1185">Reference proteome</keyword>
<dbReference type="Proteomes" id="UP000694545">
    <property type="component" value="Unplaced"/>
</dbReference>
<protein>
    <recommendedName>
        <fullName evidence="13">Protein-lysine N-methyltransferase SMYD4</fullName>
    </recommendedName>
    <alternativeName>
        <fullName evidence="14">SET and MYND domain-containing protein 4</fullName>
    </alternativeName>
</protein>
<keyword evidence="7" id="KW-0479">Metal-binding</keyword>
<keyword evidence="9" id="KW-0862">Zinc</keyword>
<evidence type="ECO:0000259" key="16">
    <source>
        <dbReference type="PROSITE" id="PS50280"/>
    </source>
</evidence>
<keyword evidence="6" id="KW-0949">S-adenosyl-L-methionine</keyword>
<dbReference type="GO" id="GO:0005634">
    <property type="term" value="C:nucleus"/>
    <property type="evidence" value="ECO:0007669"/>
    <property type="project" value="UniProtKB-SubCell"/>
</dbReference>
<dbReference type="AlphaFoldDB" id="A0A8D2IUA0"/>
<dbReference type="GO" id="GO:0042826">
    <property type="term" value="F:histone deacetylase binding"/>
    <property type="evidence" value="ECO:0007669"/>
    <property type="project" value="TreeGrafter"/>
</dbReference>
<keyword evidence="5" id="KW-0808">Transferase</keyword>
<dbReference type="Pfam" id="PF01753">
    <property type="entry name" value="zf-MYND"/>
    <property type="match status" value="1"/>
</dbReference>
<evidence type="ECO:0000256" key="8">
    <source>
        <dbReference type="ARBA" id="ARBA00022771"/>
    </source>
</evidence>
<dbReference type="Gene3D" id="6.10.140.2220">
    <property type="match status" value="1"/>
</dbReference>
<dbReference type="Gene3D" id="2.170.270.10">
    <property type="entry name" value="SET domain"/>
    <property type="match status" value="2"/>
</dbReference>
<dbReference type="GO" id="GO:0008270">
    <property type="term" value="F:zinc ion binding"/>
    <property type="evidence" value="ECO:0007669"/>
    <property type="project" value="UniProtKB-KW"/>
</dbReference>
<dbReference type="GO" id="GO:0007507">
    <property type="term" value="P:heart development"/>
    <property type="evidence" value="ECO:0007669"/>
    <property type="project" value="TreeGrafter"/>
</dbReference>
<organism evidence="18 19">
    <name type="scientific">Varanus komodoensis</name>
    <name type="common">Komodo dragon</name>
    <dbReference type="NCBI Taxonomy" id="61221"/>
    <lineage>
        <taxon>Eukaryota</taxon>
        <taxon>Metazoa</taxon>
        <taxon>Chordata</taxon>
        <taxon>Craniata</taxon>
        <taxon>Vertebrata</taxon>
        <taxon>Euteleostomi</taxon>
        <taxon>Lepidosauria</taxon>
        <taxon>Squamata</taxon>
        <taxon>Bifurcata</taxon>
        <taxon>Unidentata</taxon>
        <taxon>Episquamata</taxon>
        <taxon>Toxicofera</taxon>
        <taxon>Anguimorpha</taxon>
        <taxon>Paleoanguimorpha</taxon>
        <taxon>Varanoidea</taxon>
        <taxon>Varanidae</taxon>
        <taxon>Varanus</taxon>
    </lineage>
</organism>
<evidence type="ECO:0000256" key="2">
    <source>
        <dbReference type="ARBA" id="ARBA00004496"/>
    </source>
</evidence>
<comment type="function">
    <text evidence="12">Protein-lysine N-methyltransferase. Monomethylates PRMT5, modulating its transcriptional activity. May also act as a histone methyltransferase. Plays a critical role in cardiac development. Acts as a key epigenetic regulator of gene expression during cardiac development via its dual activities as a methyltransferase and negative regulator of HDAC1.</text>
</comment>
<evidence type="ECO:0000256" key="15">
    <source>
        <dbReference type="PROSITE-ProRule" id="PRU00134"/>
    </source>
</evidence>
<dbReference type="GO" id="GO:0008168">
    <property type="term" value="F:methyltransferase activity"/>
    <property type="evidence" value="ECO:0007669"/>
    <property type="project" value="UniProtKB-KW"/>
</dbReference>
<dbReference type="SUPFAM" id="SSF144232">
    <property type="entry name" value="HIT/MYND zinc finger-like"/>
    <property type="match status" value="1"/>
</dbReference>
<evidence type="ECO:0000313" key="18">
    <source>
        <dbReference type="Ensembl" id="ENSVKKP00000002546.1"/>
    </source>
</evidence>
<evidence type="ECO:0000256" key="6">
    <source>
        <dbReference type="ARBA" id="ARBA00022691"/>
    </source>
</evidence>
<sequence length="692" mass="75551">MDLPVEKWKVYVSQKWTSLEPSLKEKLLCPTSLKDNFLSRCVFQLLFLSPLQALSHTETGSPEMAICYANRSAALFHLGQFEDSLEDIRWAEEEGYPDRLYTKILLRKAECLLSLGKFKEAADALSFVENKMSVDQSLKATGHQLLLSKLNQLKVKAGKENSSSVCRPAVPGQAQRPLEPWEKSDRIPCASPSVCLSFSTRKGRQLVAAREILPGEILVREEAFVSVLHPGESFLLRGSAEAVLCWQLASKDLHCHRCLKGALALVPCQGCSYAKYCSPGCARLAWESYHRKECPLGGLLLALGVFCHASLRAVLVADCAELSALVAQSREEGTVEPGAEAHAPRAATERAPAPIPGCDADGRYCSAYKAAFSLLTHTEKHSPEFRFLCGLSVAALCRRLGDVGLEASIPGKDMSEDQEEPSAALVPPALSVLGEAMLRHMLQLQCNAQAVTVLRSEDKLVASSEQVRLATAIFPVVSLLNHSCDPNTSVTFSCSTAEVRALQPIARGQEILHCYGLLRCSSGACEALVPEDDVQHQLRDLKQRTETALELLEHGEPGMMELLQKCRLDAKRFLSPAHLAMGEIEDRLAQAYVTMGKWPEAAGHVRRSVQAVEAHYGPSSIEAGQELFKLAQILFNGRAVSEALHTIRKAEAILSTHLGSRSSQVQELQEMKACLEELLGGLTLRGAAVVGR</sequence>
<dbReference type="GO" id="GO:0005737">
    <property type="term" value="C:cytoplasm"/>
    <property type="evidence" value="ECO:0007669"/>
    <property type="project" value="UniProtKB-SubCell"/>
</dbReference>
<dbReference type="SUPFAM" id="SSF48452">
    <property type="entry name" value="TPR-like"/>
    <property type="match status" value="1"/>
</dbReference>
<dbReference type="CDD" id="cd10536">
    <property type="entry name" value="SET_SMYD4"/>
    <property type="match status" value="1"/>
</dbReference>
<evidence type="ECO:0000256" key="4">
    <source>
        <dbReference type="ARBA" id="ARBA00022603"/>
    </source>
</evidence>
<dbReference type="SUPFAM" id="SSF82199">
    <property type="entry name" value="SET domain"/>
    <property type="match status" value="1"/>
</dbReference>